<dbReference type="InterPro" id="IPR010419">
    <property type="entry name" value="CO_DH_gsu"/>
</dbReference>
<name>A0A6V8LJ89_9ACTN</name>
<proteinExistence type="predicted"/>
<dbReference type="SUPFAM" id="SSF55961">
    <property type="entry name" value="Bet v1-like"/>
    <property type="match status" value="1"/>
</dbReference>
<keyword evidence="3" id="KW-1185">Reference proteome</keyword>
<dbReference type="InterPro" id="IPR023393">
    <property type="entry name" value="START-like_dom_sf"/>
</dbReference>
<dbReference type="CDD" id="cd07823">
    <property type="entry name" value="SRPBCC_5"/>
    <property type="match status" value="1"/>
</dbReference>
<gene>
    <name evidence="2" type="ORF">Prum_085700</name>
</gene>
<dbReference type="PANTHER" id="PTHR38588:SF1">
    <property type="entry name" value="BLL0334 PROTEIN"/>
    <property type="match status" value="1"/>
</dbReference>
<evidence type="ECO:0000256" key="1">
    <source>
        <dbReference type="SAM" id="MobiDB-lite"/>
    </source>
</evidence>
<feature type="region of interest" description="Disordered" evidence="1">
    <location>
        <begin position="153"/>
        <end position="215"/>
    </location>
</feature>
<sequence>MRLDNEFVVPRPVDEAWAVLTDIERIAPCMPGAKLTEIDGDDYHGTVKVKVGPVVAQYAGVARFRERDADRHHAVLEATGKQSGGPGRASALVTADLAAEGEGNTRVTVSTDLSIAGPLAQFGRGAIAQVSGRLLDQFVAELRNTVLADAQPAPAAPPVAAPDLEAPPPPPLPPRTRPREPAPGSRRPHPDPPDPPGAHRRRGHPPPDLAHLTPVRVSYLRGGLAA</sequence>
<evidence type="ECO:0000313" key="2">
    <source>
        <dbReference type="EMBL" id="GFJ94928.1"/>
    </source>
</evidence>
<reference evidence="2 3" key="1">
    <citation type="submission" date="2020-03" db="EMBL/GenBank/DDBJ databases">
        <title>Whole genome shotgun sequence of Phytohabitans rumicis NBRC 108638.</title>
        <authorList>
            <person name="Komaki H."/>
            <person name="Tamura T."/>
        </authorList>
    </citation>
    <scope>NUCLEOTIDE SEQUENCE [LARGE SCALE GENOMIC DNA]</scope>
    <source>
        <strain evidence="2 3">NBRC 108638</strain>
    </source>
</reference>
<comment type="caution">
    <text evidence="2">The sequence shown here is derived from an EMBL/GenBank/DDBJ whole genome shotgun (WGS) entry which is preliminary data.</text>
</comment>
<dbReference type="RefSeq" id="WP_218577592.1">
    <property type="nucleotide sequence ID" value="NZ_BLPG01000001.1"/>
</dbReference>
<dbReference type="AlphaFoldDB" id="A0A6V8LJ89"/>
<dbReference type="Pfam" id="PF06240">
    <property type="entry name" value="COXG"/>
    <property type="match status" value="1"/>
</dbReference>
<reference evidence="2 3" key="2">
    <citation type="submission" date="2020-03" db="EMBL/GenBank/DDBJ databases">
        <authorList>
            <person name="Ichikawa N."/>
            <person name="Kimura A."/>
            <person name="Kitahashi Y."/>
            <person name="Uohara A."/>
        </authorList>
    </citation>
    <scope>NUCLEOTIDE SEQUENCE [LARGE SCALE GENOMIC DNA]</scope>
    <source>
        <strain evidence="2 3">NBRC 108638</strain>
    </source>
</reference>
<dbReference type="EMBL" id="BLPG01000001">
    <property type="protein sequence ID" value="GFJ94928.1"/>
    <property type="molecule type" value="Genomic_DNA"/>
</dbReference>
<dbReference type="Proteomes" id="UP000482960">
    <property type="component" value="Unassembled WGS sequence"/>
</dbReference>
<dbReference type="PANTHER" id="PTHR38588">
    <property type="entry name" value="BLL0334 PROTEIN"/>
    <property type="match status" value="1"/>
</dbReference>
<accession>A0A6V8LJ89</accession>
<evidence type="ECO:0000313" key="3">
    <source>
        <dbReference type="Proteomes" id="UP000482960"/>
    </source>
</evidence>
<evidence type="ECO:0008006" key="4">
    <source>
        <dbReference type="Google" id="ProtNLM"/>
    </source>
</evidence>
<dbReference type="Gene3D" id="3.30.530.20">
    <property type="match status" value="1"/>
</dbReference>
<feature type="compositionally biased region" description="Pro residues" evidence="1">
    <location>
        <begin position="154"/>
        <end position="175"/>
    </location>
</feature>
<protein>
    <recommendedName>
        <fullName evidence="4">Carbon monoxide dehydrogenase subunit G</fullName>
    </recommendedName>
</protein>
<organism evidence="2 3">
    <name type="scientific">Phytohabitans rumicis</name>
    <dbReference type="NCBI Taxonomy" id="1076125"/>
    <lineage>
        <taxon>Bacteria</taxon>
        <taxon>Bacillati</taxon>
        <taxon>Actinomycetota</taxon>
        <taxon>Actinomycetes</taxon>
        <taxon>Micromonosporales</taxon>
        <taxon>Micromonosporaceae</taxon>
    </lineage>
</organism>